<evidence type="ECO:0000313" key="2">
    <source>
        <dbReference type="EMBL" id="MCU6697241.1"/>
    </source>
</evidence>
<sequence>MGFKEISPLEAMNALADGRPVYRFSQMSQELLAKTSVSGFLNLRFAVAVDYPPVDDTEELEPVEKVTEKKTPSKKSADKMPPVKIDWDKAEALRNAGWPNKAIAEELGTTTASIASGFYQRKKRAEMKKFREQDG</sequence>
<accession>A0ABT2RY39</accession>
<gene>
    <name evidence="2" type="ORF">OCV63_10070</name>
</gene>
<evidence type="ECO:0000256" key="1">
    <source>
        <dbReference type="SAM" id="MobiDB-lite"/>
    </source>
</evidence>
<feature type="compositionally biased region" description="Basic and acidic residues" evidence="1">
    <location>
        <begin position="62"/>
        <end position="78"/>
    </location>
</feature>
<dbReference type="RefSeq" id="WP_158363698.1">
    <property type="nucleotide sequence ID" value="NZ_JAOQKC010000012.1"/>
</dbReference>
<proteinExistence type="predicted"/>
<dbReference type="Proteomes" id="UP001652461">
    <property type="component" value="Unassembled WGS sequence"/>
</dbReference>
<protein>
    <submittedName>
        <fullName evidence="2">Uncharacterized protein</fullName>
    </submittedName>
</protein>
<comment type="caution">
    <text evidence="2">The sequence shown here is derived from an EMBL/GenBank/DDBJ whole genome shotgun (WGS) entry which is preliminary data.</text>
</comment>
<reference evidence="2 3" key="1">
    <citation type="journal article" date="2021" name="ISME Commun">
        <title>Automated analysis of genomic sequences facilitates high-throughput and comprehensive description of bacteria.</title>
        <authorList>
            <person name="Hitch T.C.A."/>
        </authorList>
    </citation>
    <scope>NUCLEOTIDE SEQUENCE [LARGE SCALE GENOMIC DNA]</scope>
    <source>
        <strain evidence="2 3">Sanger_04</strain>
    </source>
</reference>
<name>A0ABT2RY39_9FIRM</name>
<keyword evidence="3" id="KW-1185">Reference proteome</keyword>
<feature type="region of interest" description="Disordered" evidence="1">
    <location>
        <begin position="59"/>
        <end position="82"/>
    </location>
</feature>
<evidence type="ECO:0000313" key="3">
    <source>
        <dbReference type="Proteomes" id="UP001652461"/>
    </source>
</evidence>
<dbReference type="EMBL" id="JAOQKC010000012">
    <property type="protein sequence ID" value="MCU6697241.1"/>
    <property type="molecule type" value="Genomic_DNA"/>
</dbReference>
<organism evidence="2 3">
    <name type="scientific">Laedolimicola ammoniilytica</name>
    <dbReference type="NCBI Taxonomy" id="2981771"/>
    <lineage>
        <taxon>Bacteria</taxon>
        <taxon>Bacillati</taxon>
        <taxon>Bacillota</taxon>
        <taxon>Clostridia</taxon>
        <taxon>Lachnospirales</taxon>
        <taxon>Lachnospiraceae</taxon>
        <taxon>Laedolimicola</taxon>
    </lineage>
</organism>